<keyword evidence="14" id="KW-0342">GTP-binding</keyword>
<dbReference type="InterPro" id="IPR027417">
    <property type="entry name" value="P-loop_NTPase"/>
</dbReference>
<evidence type="ECO:0000256" key="17">
    <source>
        <dbReference type="SAM" id="Coils"/>
    </source>
</evidence>
<dbReference type="PANTHER" id="PTHR10903">
    <property type="entry name" value="GTPASE, IMAP FAMILY MEMBER-RELATED"/>
    <property type="match status" value="1"/>
</dbReference>
<keyword evidence="20" id="KW-1185">Reference proteome</keyword>
<keyword evidence="9 19" id="KW-0378">Hydrolase</keyword>
<evidence type="ECO:0000256" key="16">
    <source>
        <dbReference type="ARBA" id="ARBA00024013"/>
    </source>
</evidence>
<evidence type="ECO:0000256" key="7">
    <source>
        <dbReference type="ARBA" id="ARBA00022723"/>
    </source>
</evidence>
<dbReference type="OrthoDB" id="8954335at2759"/>
<evidence type="ECO:0000256" key="14">
    <source>
        <dbReference type="ARBA" id="ARBA00023134"/>
    </source>
</evidence>
<reference evidence="19 20" key="1">
    <citation type="submission" date="2018-06" db="EMBL/GenBank/DDBJ databases">
        <title>A transcriptomic atlas of mushroom development highlights an independent origin of complex multicellularity.</title>
        <authorList>
            <consortium name="DOE Joint Genome Institute"/>
            <person name="Krizsan K."/>
            <person name="Almasi E."/>
            <person name="Merenyi Z."/>
            <person name="Sahu N."/>
            <person name="Viragh M."/>
            <person name="Koszo T."/>
            <person name="Mondo S."/>
            <person name="Kiss B."/>
            <person name="Balint B."/>
            <person name="Kues U."/>
            <person name="Barry K."/>
            <person name="Hegedus J.C."/>
            <person name="Henrissat B."/>
            <person name="Johnson J."/>
            <person name="Lipzen A."/>
            <person name="Ohm R."/>
            <person name="Nagy I."/>
            <person name="Pangilinan J."/>
            <person name="Yan J."/>
            <person name="Xiong Y."/>
            <person name="Grigoriev I.V."/>
            <person name="Hibbett D.S."/>
            <person name="Nagy L.G."/>
        </authorList>
    </citation>
    <scope>NUCLEOTIDE SEQUENCE [LARGE SCALE GENOMIC DNA]</scope>
    <source>
        <strain evidence="19 20">SZMC22713</strain>
    </source>
</reference>
<dbReference type="Gene3D" id="3.40.50.300">
    <property type="entry name" value="P-loop containing nucleotide triphosphate hydrolases"/>
    <property type="match status" value="1"/>
</dbReference>
<dbReference type="Pfam" id="PF04548">
    <property type="entry name" value="AIG1"/>
    <property type="match status" value="1"/>
</dbReference>
<keyword evidence="7" id="KW-0479">Metal-binding</keyword>
<keyword evidence="6" id="KW-0812">Transmembrane</keyword>
<dbReference type="EMBL" id="ML170224">
    <property type="protein sequence ID" value="TDL17319.1"/>
    <property type="molecule type" value="Genomic_DNA"/>
</dbReference>
<dbReference type="GO" id="GO:0016020">
    <property type="term" value="C:membrane"/>
    <property type="evidence" value="ECO:0007669"/>
    <property type="project" value="UniProtKB-SubCell"/>
</dbReference>
<protein>
    <submittedName>
        <fullName evidence="19">P-loop containing nucleoside triphosphate hydrolase protein</fullName>
    </submittedName>
</protein>
<dbReference type="InterPro" id="IPR006703">
    <property type="entry name" value="G_AIG1"/>
</dbReference>
<evidence type="ECO:0000256" key="15">
    <source>
        <dbReference type="ARBA" id="ARBA00023136"/>
    </source>
</evidence>
<dbReference type="GO" id="GO:0015031">
    <property type="term" value="P:protein transport"/>
    <property type="evidence" value="ECO:0007669"/>
    <property type="project" value="UniProtKB-KW"/>
</dbReference>
<evidence type="ECO:0000256" key="9">
    <source>
        <dbReference type="ARBA" id="ARBA00022801"/>
    </source>
</evidence>
<evidence type="ECO:0000256" key="8">
    <source>
        <dbReference type="ARBA" id="ARBA00022741"/>
    </source>
</evidence>
<keyword evidence="3" id="KW-0813">Transport</keyword>
<dbReference type="GO" id="GO:0016787">
    <property type="term" value="F:hydrolase activity"/>
    <property type="evidence" value="ECO:0007669"/>
    <property type="project" value="UniProtKB-KW"/>
</dbReference>
<keyword evidence="10" id="KW-1002">Plastid outer membrane</keyword>
<dbReference type="CDD" id="cd00882">
    <property type="entry name" value="Ras_like_GTPase"/>
    <property type="match status" value="1"/>
</dbReference>
<evidence type="ECO:0000256" key="2">
    <source>
        <dbReference type="ARBA" id="ARBA00004167"/>
    </source>
</evidence>
<evidence type="ECO:0000256" key="1">
    <source>
        <dbReference type="ARBA" id="ARBA00001946"/>
    </source>
</evidence>
<dbReference type="SUPFAM" id="SSF52540">
    <property type="entry name" value="P-loop containing nucleoside triphosphate hydrolases"/>
    <property type="match status" value="1"/>
</dbReference>
<evidence type="ECO:0000313" key="19">
    <source>
        <dbReference type="EMBL" id="TDL17319.1"/>
    </source>
</evidence>
<dbReference type="STRING" id="50990.A0A4Y7PRX4"/>
<keyword evidence="17" id="KW-0175">Coiled coil</keyword>
<keyword evidence="15" id="KW-0472">Membrane</keyword>
<dbReference type="AlphaFoldDB" id="A0A4Y7PRX4"/>
<comment type="cofactor">
    <cofactor evidence="1">
        <name>Mg(2+)</name>
        <dbReference type="ChEBI" id="CHEBI:18420"/>
    </cofactor>
</comment>
<evidence type="ECO:0000256" key="12">
    <source>
        <dbReference type="ARBA" id="ARBA00022927"/>
    </source>
</evidence>
<accession>A0A4Y7PRX4</accession>
<organism evidence="19 20">
    <name type="scientific">Rickenella mellea</name>
    <dbReference type="NCBI Taxonomy" id="50990"/>
    <lineage>
        <taxon>Eukaryota</taxon>
        <taxon>Fungi</taxon>
        <taxon>Dikarya</taxon>
        <taxon>Basidiomycota</taxon>
        <taxon>Agaricomycotina</taxon>
        <taxon>Agaricomycetes</taxon>
        <taxon>Hymenochaetales</taxon>
        <taxon>Rickenellaceae</taxon>
        <taxon>Rickenella</taxon>
    </lineage>
</organism>
<evidence type="ECO:0000256" key="4">
    <source>
        <dbReference type="ARBA" id="ARBA00022528"/>
    </source>
</evidence>
<dbReference type="Proteomes" id="UP000294933">
    <property type="component" value="Unassembled WGS sequence"/>
</dbReference>
<name>A0A4Y7PRX4_9AGAM</name>
<proteinExistence type="predicted"/>
<evidence type="ECO:0000313" key="20">
    <source>
        <dbReference type="Proteomes" id="UP000294933"/>
    </source>
</evidence>
<keyword evidence="11" id="KW-0460">Magnesium</keyword>
<dbReference type="InterPro" id="IPR045058">
    <property type="entry name" value="GIMA/IAN/Toc"/>
</dbReference>
<evidence type="ECO:0000256" key="10">
    <source>
        <dbReference type="ARBA" id="ARBA00022805"/>
    </source>
</evidence>
<feature type="coiled-coil region" evidence="17">
    <location>
        <begin position="224"/>
        <end position="357"/>
    </location>
</feature>
<feature type="domain" description="AIG1-type G" evidence="18">
    <location>
        <begin position="16"/>
        <end position="159"/>
    </location>
</feature>
<dbReference type="GO" id="GO:0005525">
    <property type="term" value="F:GTP binding"/>
    <property type="evidence" value="ECO:0007669"/>
    <property type="project" value="UniProtKB-KW"/>
</dbReference>
<evidence type="ECO:0000256" key="6">
    <source>
        <dbReference type="ARBA" id="ARBA00022692"/>
    </source>
</evidence>
<sequence>MSNSKNKVVEPPREVTIAVMGATGVGKSSFINMASQSNLKEGRSLHSCTQDVQIANQFELDGITVTIIDTPGFDDTSRSDSDILKLIAAHLEASYKSGYILSGIIYMHRISDPRMTGINVRNFSMFLKLCGDSTLKNVIICTTMWDTVSPEEGADRELELETDFFKPVLDMQGHLVRHSPRTSSTAQDIIRRIIKNQPGVLQIQKELVDDNLGIDETTAGTELNKELLEQAAKHREEMRKVEEDRERAIKENNKMMEDILTKERQKLKDEAERKEREVAEMKEDYIAQKNSVETKLRELEEKARADQARVEADYQRKMENLMVELGKANMSKTEEEVKKLKEEIAELKKKQGQKKGKCVIQ</sequence>
<dbReference type="GO" id="GO:0046872">
    <property type="term" value="F:metal ion binding"/>
    <property type="evidence" value="ECO:0007669"/>
    <property type="project" value="UniProtKB-KW"/>
</dbReference>
<comment type="subcellular location">
    <subcellularLocation>
        <location evidence="2">Membrane</location>
        <topology evidence="2">Single-pass membrane protein</topology>
    </subcellularLocation>
    <subcellularLocation>
        <location evidence="16">Plastid</location>
        <location evidence="16">Chloroplast outer membrane</location>
    </subcellularLocation>
</comment>
<dbReference type="PANTHER" id="PTHR10903:SF135">
    <property type="entry name" value="TRANSLOCASE OF CHLOROPLAST 120, CHLOROPLASTIC-RELATED"/>
    <property type="match status" value="1"/>
</dbReference>
<evidence type="ECO:0000256" key="11">
    <source>
        <dbReference type="ARBA" id="ARBA00022842"/>
    </source>
</evidence>
<keyword evidence="5" id="KW-0934">Plastid</keyword>
<keyword evidence="4" id="KW-0150">Chloroplast</keyword>
<gene>
    <name evidence="19" type="ORF">BD410DRAFT_807455</name>
</gene>
<evidence type="ECO:0000256" key="3">
    <source>
        <dbReference type="ARBA" id="ARBA00022448"/>
    </source>
</evidence>
<evidence type="ECO:0000256" key="13">
    <source>
        <dbReference type="ARBA" id="ARBA00022989"/>
    </source>
</evidence>
<keyword evidence="12" id="KW-0653">Protein transport</keyword>
<keyword evidence="8" id="KW-0547">Nucleotide-binding</keyword>
<keyword evidence="13" id="KW-1133">Transmembrane helix</keyword>
<evidence type="ECO:0000256" key="5">
    <source>
        <dbReference type="ARBA" id="ARBA00022640"/>
    </source>
</evidence>
<evidence type="ECO:0000259" key="18">
    <source>
        <dbReference type="Pfam" id="PF04548"/>
    </source>
</evidence>
<dbReference type="VEuPathDB" id="FungiDB:BD410DRAFT_807455"/>